<name>A0A7I7PEA7_9MYCO</name>
<accession>A0A7I7PEA7</accession>
<reference evidence="3 4" key="1">
    <citation type="journal article" date="2019" name="Emerg. Microbes Infect.">
        <title>Comprehensive subspecies identification of 175 nontuberculous mycobacteria species based on 7547 genomic profiles.</title>
        <authorList>
            <person name="Matsumoto Y."/>
            <person name="Kinjo T."/>
            <person name="Motooka D."/>
            <person name="Nabeya D."/>
            <person name="Jung N."/>
            <person name="Uechi K."/>
            <person name="Horii T."/>
            <person name="Iida T."/>
            <person name="Fujita J."/>
            <person name="Nakamura S."/>
        </authorList>
    </citation>
    <scope>NUCLEOTIDE SEQUENCE [LARGE SCALE GENOMIC DNA]</scope>
    <source>
        <strain evidence="3 4">JCM 16367</strain>
    </source>
</reference>
<evidence type="ECO:0000256" key="1">
    <source>
        <dbReference type="SAM" id="MobiDB-lite"/>
    </source>
</evidence>
<sequence length="125" mass="13350">MTAMGWTKDPGHCGYAHRLVLAGGIFTAVLGFAASNFLIAPSAHALSEQEIQQICGAKGGTYNTGTDQNGHTYSTCCYYDLYGQHCDQYLDGEYQGTYRQAPPETTTAPVPRPRPVGPGPLPGHS</sequence>
<dbReference type="AlphaFoldDB" id="A0A7I7PEA7"/>
<dbReference type="EMBL" id="AP022583">
    <property type="protein sequence ID" value="BBY06943.1"/>
    <property type="molecule type" value="Genomic_DNA"/>
</dbReference>
<protein>
    <submittedName>
        <fullName evidence="3">Uncharacterized protein</fullName>
    </submittedName>
</protein>
<evidence type="ECO:0000313" key="3">
    <source>
        <dbReference type="EMBL" id="BBY06943.1"/>
    </source>
</evidence>
<proteinExistence type="predicted"/>
<organism evidence="3 4">
    <name type="scientific">Mycobacterium noviomagense</name>
    <dbReference type="NCBI Taxonomy" id="459858"/>
    <lineage>
        <taxon>Bacteria</taxon>
        <taxon>Bacillati</taxon>
        <taxon>Actinomycetota</taxon>
        <taxon>Actinomycetes</taxon>
        <taxon>Mycobacteriales</taxon>
        <taxon>Mycobacteriaceae</taxon>
        <taxon>Mycobacterium</taxon>
    </lineage>
</organism>
<keyword evidence="2" id="KW-0472">Membrane</keyword>
<feature type="transmembrane region" description="Helical" evidence="2">
    <location>
        <begin position="20"/>
        <end position="39"/>
    </location>
</feature>
<keyword evidence="2" id="KW-1133">Transmembrane helix</keyword>
<dbReference type="RefSeq" id="WP_139797841.1">
    <property type="nucleotide sequence ID" value="NZ_AP022583.1"/>
</dbReference>
<evidence type="ECO:0000256" key="2">
    <source>
        <dbReference type="SAM" id="Phobius"/>
    </source>
</evidence>
<dbReference type="KEGG" id="mnv:MNVI_22610"/>
<feature type="region of interest" description="Disordered" evidence="1">
    <location>
        <begin position="97"/>
        <end position="125"/>
    </location>
</feature>
<dbReference type="Proteomes" id="UP000466894">
    <property type="component" value="Chromosome"/>
</dbReference>
<gene>
    <name evidence="3" type="ORF">MNVI_22610</name>
</gene>
<keyword evidence="2" id="KW-0812">Transmembrane</keyword>
<evidence type="ECO:0000313" key="4">
    <source>
        <dbReference type="Proteomes" id="UP000466894"/>
    </source>
</evidence>
<feature type="compositionally biased region" description="Pro residues" evidence="1">
    <location>
        <begin position="110"/>
        <end position="125"/>
    </location>
</feature>